<dbReference type="InterPro" id="IPR013656">
    <property type="entry name" value="PAS_4"/>
</dbReference>
<keyword evidence="4" id="KW-0808">Transferase</keyword>
<evidence type="ECO:0000313" key="11">
    <source>
        <dbReference type="Proteomes" id="UP001168620"/>
    </source>
</evidence>
<keyword evidence="3" id="KW-0597">Phosphoprotein</keyword>
<dbReference type="SUPFAM" id="SSF55785">
    <property type="entry name" value="PYP-like sensor domain (PAS domain)"/>
    <property type="match status" value="1"/>
</dbReference>
<sequence length="507" mass="54887">MPTLTDLVRSHTDLSDDDVAWLQLLQADWQIIADLSFADLVLWLPDRAGAGFWAGGQMRPTTGPTAYVDDVVGTFVPAGRRPLLDTAYAEGRLVREGDPEWRDDVPVRVETIPVRRGDRVIAVVARNTNLLGVRTPSRLELSYLQTAADLTQMIAQGWFPATGQRSDHADSPRVGDGFLRVDAQGRVAYASPNALSVYRRLGLSGDLAGLSLADLTRELVPPRRRPDEETLSAVLGGRAQRDTEIGTDTVSLIVRSIPLRPQGTHIGALVLVRDVTDLRRRDRELVTKDATIREIHHRVKNNLQTVAALLRLQARRMDSEAAKLALEEAVRRVGSIAIVHETLSQAVEETVDFDEIADRLGSMVTDVSAVAGRVRVLRDGEFGTLPSESATALAMVLTEVLQNAVEHGYEVDRSVEPAVPEDLTELGGPDGDGGTIRLTVRRGEGRLRVTVDDDGRGLPEGFDLDGSTNLGLSIVRTLVESELGGRLALGPVPDGPGTRAAVDVPLG</sequence>
<reference evidence="10" key="1">
    <citation type="submission" date="2023-06" db="EMBL/GenBank/DDBJ databases">
        <title>Draft genome sequence of Nocardioides sp. SOB77.</title>
        <authorList>
            <person name="Zhang G."/>
        </authorList>
    </citation>
    <scope>NUCLEOTIDE SEQUENCE</scope>
    <source>
        <strain evidence="10">SOB77</strain>
    </source>
</reference>
<evidence type="ECO:0000256" key="2">
    <source>
        <dbReference type="ARBA" id="ARBA00012438"/>
    </source>
</evidence>
<dbReference type="Pfam" id="PF02518">
    <property type="entry name" value="HATPase_c"/>
    <property type="match status" value="1"/>
</dbReference>
<dbReference type="InterPro" id="IPR011495">
    <property type="entry name" value="Sig_transdc_His_kin_sub2_dim/P"/>
</dbReference>
<dbReference type="Gene3D" id="3.30.450.280">
    <property type="entry name" value="GAF domain"/>
    <property type="match status" value="1"/>
</dbReference>
<dbReference type="RefSeq" id="WP_300953374.1">
    <property type="nucleotide sequence ID" value="NZ_JAUHJQ010000006.1"/>
</dbReference>
<keyword evidence="6 10" id="KW-0418">Kinase</keyword>
<dbReference type="Proteomes" id="UP001168620">
    <property type="component" value="Unassembled WGS sequence"/>
</dbReference>
<evidence type="ECO:0000256" key="5">
    <source>
        <dbReference type="ARBA" id="ARBA00022741"/>
    </source>
</evidence>
<dbReference type="InterPro" id="IPR005467">
    <property type="entry name" value="His_kinase_dom"/>
</dbReference>
<evidence type="ECO:0000256" key="4">
    <source>
        <dbReference type="ARBA" id="ARBA00022679"/>
    </source>
</evidence>
<dbReference type="CDD" id="cd00130">
    <property type="entry name" value="PAS"/>
    <property type="match status" value="1"/>
</dbReference>
<gene>
    <name evidence="10" type="ORF">QWY28_15030</name>
</gene>
<keyword evidence="11" id="KW-1185">Reference proteome</keyword>
<feature type="domain" description="Histidine kinase" evidence="9">
    <location>
        <begin position="294"/>
        <end position="507"/>
    </location>
</feature>
<dbReference type="Gene3D" id="3.30.565.10">
    <property type="entry name" value="Histidine kinase-like ATPase, C-terminal domain"/>
    <property type="match status" value="1"/>
</dbReference>
<dbReference type="SMART" id="SM00387">
    <property type="entry name" value="HATPase_c"/>
    <property type="match status" value="1"/>
</dbReference>
<keyword evidence="8" id="KW-0902">Two-component regulatory system</keyword>
<protein>
    <recommendedName>
        <fullName evidence="2">histidine kinase</fullName>
        <ecNumber evidence="2">2.7.13.3</ecNumber>
    </recommendedName>
</protein>
<comment type="catalytic activity">
    <reaction evidence="1">
        <text>ATP + protein L-histidine = ADP + protein N-phospho-L-histidine.</text>
        <dbReference type="EC" id="2.7.13.3"/>
    </reaction>
</comment>
<evidence type="ECO:0000256" key="8">
    <source>
        <dbReference type="ARBA" id="ARBA00023012"/>
    </source>
</evidence>
<organism evidence="10 11">
    <name type="scientific">Nocardioides oceani</name>
    <dbReference type="NCBI Taxonomy" id="3058369"/>
    <lineage>
        <taxon>Bacteria</taxon>
        <taxon>Bacillati</taxon>
        <taxon>Actinomycetota</taxon>
        <taxon>Actinomycetes</taxon>
        <taxon>Propionibacteriales</taxon>
        <taxon>Nocardioidaceae</taxon>
        <taxon>Nocardioides</taxon>
    </lineage>
</organism>
<dbReference type="InterPro" id="IPR003594">
    <property type="entry name" value="HATPase_dom"/>
</dbReference>
<evidence type="ECO:0000256" key="6">
    <source>
        <dbReference type="ARBA" id="ARBA00022777"/>
    </source>
</evidence>
<dbReference type="InterPro" id="IPR036890">
    <property type="entry name" value="HATPase_C_sf"/>
</dbReference>
<comment type="caution">
    <text evidence="10">The sequence shown here is derived from an EMBL/GenBank/DDBJ whole genome shotgun (WGS) entry which is preliminary data.</text>
</comment>
<dbReference type="Pfam" id="PF07568">
    <property type="entry name" value="HisKA_2"/>
    <property type="match status" value="1"/>
</dbReference>
<proteinExistence type="predicted"/>
<dbReference type="SUPFAM" id="SSF55874">
    <property type="entry name" value="ATPase domain of HSP90 chaperone/DNA topoisomerase II/histidine kinase"/>
    <property type="match status" value="1"/>
</dbReference>
<dbReference type="InterPro" id="IPR035965">
    <property type="entry name" value="PAS-like_dom_sf"/>
</dbReference>
<evidence type="ECO:0000256" key="7">
    <source>
        <dbReference type="ARBA" id="ARBA00022840"/>
    </source>
</evidence>
<dbReference type="InterPro" id="IPR022066">
    <property type="entry name" value="PdtaS_GAF"/>
</dbReference>
<dbReference type="InterPro" id="IPR000014">
    <property type="entry name" value="PAS"/>
</dbReference>
<dbReference type="PANTHER" id="PTHR41523">
    <property type="entry name" value="TWO-COMPONENT SYSTEM SENSOR PROTEIN"/>
    <property type="match status" value="1"/>
</dbReference>
<dbReference type="PROSITE" id="PS50109">
    <property type="entry name" value="HIS_KIN"/>
    <property type="match status" value="1"/>
</dbReference>
<evidence type="ECO:0000256" key="1">
    <source>
        <dbReference type="ARBA" id="ARBA00000085"/>
    </source>
</evidence>
<dbReference type="EMBL" id="JAUHJQ010000006">
    <property type="protein sequence ID" value="MDN4174276.1"/>
    <property type="molecule type" value="Genomic_DNA"/>
</dbReference>
<keyword evidence="5" id="KW-0547">Nucleotide-binding</keyword>
<dbReference type="PANTHER" id="PTHR41523:SF8">
    <property type="entry name" value="ETHYLENE RESPONSE SENSOR PROTEIN"/>
    <property type="match status" value="1"/>
</dbReference>
<evidence type="ECO:0000313" key="10">
    <source>
        <dbReference type="EMBL" id="MDN4174276.1"/>
    </source>
</evidence>
<dbReference type="GO" id="GO:0016301">
    <property type="term" value="F:kinase activity"/>
    <property type="evidence" value="ECO:0007669"/>
    <property type="project" value="UniProtKB-KW"/>
</dbReference>
<dbReference type="InterPro" id="IPR038424">
    <property type="entry name" value="H_kinase_PdtaS_GAF_sf"/>
</dbReference>
<name>A0ABT8FHV0_9ACTN</name>
<evidence type="ECO:0000256" key="3">
    <source>
        <dbReference type="ARBA" id="ARBA00022553"/>
    </source>
</evidence>
<dbReference type="Pfam" id="PF12282">
    <property type="entry name" value="GAF_PdtaS"/>
    <property type="match status" value="1"/>
</dbReference>
<evidence type="ECO:0000259" key="9">
    <source>
        <dbReference type="PROSITE" id="PS50109"/>
    </source>
</evidence>
<dbReference type="PRINTS" id="PR00344">
    <property type="entry name" value="BCTRLSENSOR"/>
</dbReference>
<dbReference type="Pfam" id="PF08448">
    <property type="entry name" value="PAS_4"/>
    <property type="match status" value="1"/>
</dbReference>
<dbReference type="EC" id="2.7.13.3" evidence="2"/>
<keyword evidence="7" id="KW-0067">ATP-binding</keyword>
<dbReference type="InterPro" id="IPR004358">
    <property type="entry name" value="Sig_transdc_His_kin-like_C"/>
</dbReference>
<dbReference type="Gene3D" id="3.30.450.20">
    <property type="entry name" value="PAS domain"/>
    <property type="match status" value="1"/>
</dbReference>
<accession>A0ABT8FHV0</accession>